<feature type="region of interest" description="Disordered" evidence="6">
    <location>
        <begin position="84"/>
        <end position="103"/>
    </location>
</feature>
<evidence type="ECO:0000256" key="6">
    <source>
        <dbReference type="SAM" id="MobiDB-lite"/>
    </source>
</evidence>
<dbReference type="InterPro" id="IPR014352">
    <property type="entry name" value="FERM/acyl-CoA-bd_prot_sf"/>
</dbReference>
<sequence length="385" mass="42569">MRREADPDFYCPQAALVDDATNRRTEQRLAKYREQLARHNEFLERKEMALRSRQQLRVGGTALLLIAATAGMGIWVWYRGRRRRTSGRGGRDESGDNARFDFDESEYGGTEEELRGEFDKAANVAKAFPDGFLDNRDQLMLYGLYKQALIGDRNIEQPSKMNIVANEKYKAWGKFSGIPKQFAMLKYCQVVHHFANGGKSAYSEGGGDSDMFYEENESELDEDGCPVNDCGDDSVNCLGIRQSTMIGAEPDGGVDHDTTLESRLRHASMQSNALALKQAIDEGADVNGADESGQTALHFAADRGSVNCIRLLIQSGADVNAFDSDGIGVLQTAVMGGNIDAVKLLLENGADPDARDVDGETPRTWVDDDGNEEMFNLFALYIKRS</sequence>
<organism evidence="9 10">
    <name type="scientific">Cyclotella cryptica</name>
    <dbReference type="NCBI Taxonomy" id="29204"/>
    <lineage>
        <taxon>Eukaryota</taxon>
        <taxon>Sar</taxon>
        <taxon>Stramenopiles</taxon>
        <taxon>Ochrophyta</taxon>
        <taxon>Bacillariophyta</taxon>
        <taxon>Coscinodiscophyceae</taxon>
        <taxon>Thalassiosirophycidae</taxon>
        <taxon>Stephanodiscales</taxon>
        <taxon>Stephanodiscaceae</taxon>
        <taxon>Cyclotella</taxon>
    </lineage>
</organism>
<feature type="coiled-coil region" evidence="5">
    <location>
        <begin position="22"/>
        <end position="49"/>
    </location>
</feature>
<dbReference type="SUPFAM" id="SSF48403">
    <property type="entry name" value="Ankyrin repeat"/>
    <property type="match status" value="1"/>
</dbReference>
<keyword evidence="7" id="KW-0812">Transmembrane</keyword>
<dbReference type="PROSITE" id="PS51228">
    <property type="entry name" value="ACB_2"/>
    <property type="match status" value="1"/>
</dbReference>
<dbReference type="PRINTS" id="PR00689">
    <property type="entry name" value="ACOABINDINGP"/>
</dbReference>
<dbReference type="SUPFAM" id="SSF47027">
    <property type="entry name" value="Acyl-CoA binding protein"/>
    <property type="match status" value="1"/>
</dbReference>
<dbReference type="Proteomes" id="UP001516023">
    <property type="component" value="Unassembled WGS sequence"/>
</dbReference>
<dbReference type="PROSITE" id="PS50297">
    <property type="entry name" value="ANK_REP_REGION"/>
    <property type="match status" value="2"/>
</dbReference>
<dbReference type="AlphaFoldDB" id="A0ABD3QWC3"/>
<reference evidence="9 10" key="1">
    <citation type="journal article" date="2020" name="G3 (Bethesda)">
        <title>Improved Reference Genome for Cyclotella cryptica CCMP332, a Model for Cell Wall Morphogenesis, Salinity Adaptation, and Lipid Production in Diatoms (Bacillariophyta).</title>
        <authorList>
            <person name="Roberts W.R."/>
            <person name="Downey K.M."/>
            <person name="Ruck E.C."/>
            <person name="Traller J.C."/>
            <person name="Alverson A.J."/>
        </authorList>
    </citation>
    <scope>NUCLEOTIDE SEQUENCE [LARGE SCALE GENOMIC DNA]</scope>
    <source>
        <strain evidence="9 10">CCMP332</strain>
    </source>
</reference>
<dbReference type="InterPro" id="IPR002110">
    <property type="entry name" value="Ankyrin_rpt"/>
</dbReference>
<comment type="caution">
    <text evidence="9">The sequence shown here is derived from an EMBL/GenBank/DDBJ whole genome shotgun (WGS) entry which is preliminary data.</text>
</comment>
<evidence type="ECO:0000313" key="10">
    <source>
        <dbReference type="Proteomes" id="UP001516023"/>
    </source>
</evidence>
<keyword evidence="10" id="KW-1185">Reference proteome</keyword>
<dbReference type="PANTHER" id="PTHR24119">
    <property type="entry name" value="ACYL-COA-BINDING DOMAIN-CONTAINING PROTEIN 6"/>
    <property type="match status" value="1"/>
</dbReference>
<keyword evidence="5" id="KW-0175">Coiled coil</keyword>
<feature type="compositionally biased region" description="Basic and acidic residues" evidence="6">
    <location>
        <begin position="89"/>
        <end position="102"/>
    </location>
</feature>
<feature type="domain" description="ACB" evidence="8">
    <location>
        <begin position="114"/>
        <end position="200"/>
    </location>
</feature>
<keyword evidence="1" id="KW-0677">Repeat</keyword>
<dbReference type="PROSITE" id="PS50088">
    <property type="entry name" value="ANK_REPEAT"/>
    <property type="match status" value="2"/>
</dbReference>
<dbReference type="Gene3D" id="1.20.80.10">
    <property type="match status" value="1"/>
</dbReference>
<dbReference type="InterPro" id="IPR000582">
    <property type="entry name" value="Acyl-CoA-binding_protein"/>
</dbReference>
<feature type="repeat" description="ANK" evidence="4">
    <location>
        <begin position="292"/>
        <end position="324"/>
    </location>
</feature>
<evidence type="ECO:0000256" key="1">
    <source>
        <dbReference type="ARBA" id="ARBA00022737"/>
    </source>
</evidence>
<dbReference type="Gene3D" id="1.25.40.20">
    <property type="entry name" value="Ankyrin repeat-containing domain"/>
    <property type="match status" value="1"/>
</dbReference>
<keyword evidence="7" id="KW-1133">Transmembrane helix</keyword>
<protein>
    <recommendedName>
        <fullName evidence="8">ACB domain-containing protein</fullName>
    </recommendedName>
</protein>
<keyword evidence="3" id="KW-0446">Lipid-binding</keyword>
<keyword evidence="7" id="KW-0472">Membrane</keyword>
<evidence type="ECO:0000256" key="2">
    <source>
        <dbReference type="ARBA" id="ARBA00023043"/>
    </source>
</evidence>
<evidence type="ECO:0000259" key="8">
    <source>
        <dbReference type="PROSITE" id="PS51228"/>
    </source>
</evidence>
<dbReference type="Pfam" id="PF12796">
    <property type="entry name" value="Ank_2"/>
    <property type="match status" value="1"/>
</dbReference>
<evidence type="ECO:0000256" key="3">
    <source>
        <dbReference type="ARBA" id="ARBA00023121"/>
    </source>
</evidence>
<dbReference type="InterPro" id="IPR035984">
    <property type="entry name" value="Acyl-CoA-binding_sf"/>
</dbReference>
<evidence type="ECO:0000256" key="4">
    <source>
        <dbReference type="PROSITE-ProRule" id="PRU00023"/>
    </source>
</evidence>
<keyword evidence="2 4" id="KW-0040">ANK repeat</keyword>
<dbReference type="EMBL" id="JABMIG020000006">
    <property type="protein sequence ID" value="KAL3804723.1"/>
    <property type="molecule type" value="Genomic_DNA"/>
</dbReference>
<dbReference type="InterPro" id="IPR036770">
    <property type="entry name" value="Ankyrin_rpt-contain_sf"/>
</dbReference>
<evidence type="ECO:0000313" key="9">
    <source>
        <dbReference type="EMBL" id="KAL3804723.1"/>
    </source>
</evidence>
<accession>A0ABD3QWC3</accession>
<evidence type="ECO:0000256" key="5">
    <source>
        <dbReference type="SAM" id="Coils"/>
    </source>
</evidence>
<dbReference type="SMART" id="SM00248">
    <property type="entry name" value="ANK"/>
    <property type="match status" value="3"/>
</dbReference>
<dbReference type="PANTHER" id="PTHR24119:SF0">
    <property type="entry name" value="ACYL-COA-BINDING DOMAIN-CONTAINING PROTEIN 6"/>
    <property type="match status" value="1"/>
</dbReference>
<dbReference type="PRINTS" id="PR01415">
    <property type="entry name" value="ANKYRIN"/>
</dbReference>
<name>A0ABD3QWC3_9STRA</name>
<feature type="repeat" description="ANK" evidence="4">
    <location>
        <begin position="325"/>
        <end position="357"/>
    </location>
</feature>
<dbReference type="Pfam" id="PF00887">
    <property type="entry name" value="ACBP"/>
    <property type="match status" value="1"/>
</dbReference>
<proteinExistence type="predicted"/>
<dbReference type="GO" id="GO:0008289">
    <property type="term" value="F:lipid binding"/>
    <property type="evidence" value="ECO:0007669"/>
    <property type="project" value="UniProtKB-KW"/>
</dbReference>
<evidence type="ECO:0000256" key="7">
    <source>
        <dbReference type="SAM" id="Phobius"/>
    </source>
</evidence>
<feature type="transmembrane region" description="Helical" evidence="7">
    <location>
        <begin position="58"/>
        <end position="78"/>
    </location>
</feature>
<gene>
    <name evidence="9" type="ORF">HJC23_008538</name>
</gene>